<accession>A0A645HZW3</accession>
<comment type="caution">
    <text evidence="1">The sequence shown here is derived from an EMBL/GenBank/DDBJ whole genome shotgun (WGS) entry which is preliminary data.</text>
</comment>
<dbReference type="EMBL" id="VSSQ01097468">
    <property type="protein sequence ID" value="MPN40823.1"/>
    <property type="molecule type" value="Genomic_DNA"/>
</dbReference>
<dbReference type="AlphaFoldDB" id="A0A645HZW3"/>
<reference evidence="1" key="1">
    <citation type="submission" date="2019-08" db="EMBL/GenBank/DDBJ databases">
        <authorList>
            <person name="Kucharzyk K."/>
            <person name="Murdoch R.W."/>
            <person name="Higgins S."/>
            <person name="Loffler F."/>
        </authorList>
    </citation>
    <scope>NUCLEOTIDE SEQUENCE</scope>
</reference>
<sequence length="108" mass="11976">MVEGNPGFAFLAIRAPVPIVPVAITGTIGAFKKVLLLQRPHLTAEFGEVIPAPVLERGNRDEQLQKLTEEIMCRIAAMLPEENRGFYTENPRVQEIIEQRRSAGIPAK</sequence>
<evidence type="ECO:0000313" key="1">
    <source>
        <dbReference type="EMBL" id="MPN40823.1"/>
    </source>
</evidence>
<gene>
    <name evidence="1" type="ORF">SDC9_188363</name>
</gene>
<name>A0A645HZW3_9ZZZZ</name>
<organism evidence="1">
    <name type="scientific">bioreactor metagenome</name>
    <dbReference type="NCBI Taxonomy" id="1076179"/>
    <lineage>
        <taxon>unclassified sequences</taxon>
        <taxon>metagenomes</taxon>
        <taxon>ecological metagenomes</taxon>
    </lineage>
</organism>
<protein>
    <recommendedName>
        <fullName evidence="2">1-acyl-sn-glycerol-3-phosphate acyltransferase</fullName>
    </recommendedName>
</protein>
<dbReference type="SUPFAM" id="SSF69593">
    <property type="entry name" value="Glycerol-3-phosphate (1)-acyltransferase"/>
    <property type="match status" value="1"/>
</dbReference>
<evidence type="ECO:0008006" key="2">
    <source>
        <dbReference type="Google" id="ProtNLM"/>
    </source>
</evidence>
<proteinExistence type="predicted"/>